<dbReference type="InterPro" id="IPR017972">
    <property type="entry name" value="Cyt_P450_CS"/>
</dbReference>
<dbReference type="PROSITE" id="PS00086">
    <property type="entry name" value="CYTOCHROME_P450"/>
    <property type="match status" value="1"/>
</dbReference>
<evidence type="ECO:0000256" key="5">
    <source>
        <dbReference type="ARBA" id="ARBA00023002"/>
    </source>
</evidence>
<evidence type="ECO:0000256" key="7">
    <source>
        <dbReference type="ARBA" id="ARBA00023033"/>
    </source>
</evidence>
<evidence type="ECO:0000256" key="6">
    <source>
        <dbReference type="ARBA" id="ARBA00023004"/>
    </source>
</evidence>
<protein>
    <submittedName>
        <fullName evidence="9">Cytochrome P450</fullName>
    </submittedName>
</protein>
<gene>
    <name evidence="9" type="ORF">EVA68_02735</name>
</gene>
<keyword evidence="5 8" id="KW-0560">Oxidoreductase</keyword>
<keyword evidence="3 8" id="KW-0349">Heme</keyword>
<evidence type="ECO:0000256" key="8">
    <source>
        <dbReference type="RuleBase" id="RU000461"/>
    </source>
</evidence>
<proteinExistence type="inferred from homology"/>
<dbReference type="AlphaFoldDB" id="A0A520S3G2"/>
<dbReference type="PRINTS" id="PR00359">
    <property type="entry name" value="BP450"/>
</dbReference>
<dbReference type="PANTHER" id="PTHR46696:SF1">
    <property type="entry name" value="CYTOCHROME P450 YJIB-RELATED"/>
    <property type="match status" value="1"/>
</dbReference>
<organism evidence="9 10">
    <name type="scientific">OM182 bacterium</name>
    <dbReference type="NCBI Taxonomy" id="2510334"/>
    <lineage>
        <taxon>Bacteria</taxon>
        <taxon>Pseudomonadati</taxon>
        <taxon>Pseudomonadota</taxon>
        <taxon>Gammaproteobacteria</taxon>
        <taxon>OMG group</taxon>
        <taxon>OM182 clade</taxon>
    </lineage>
</organism>
<dbReference type="GO" id="GO:0020037">
    <property type="term" value="F:heme binding"/>
    <property type="evidence" value="ECO:0007669"/>
    <property type="project" value="InterPro"/>
</dbReference>
<evidence type="ECO:0000313" key="9">
    <source>
        <dbReference type="EMBL" id="RZO76994.1"/>
    </source>
</evidence>
<accession>A0A520S3G2</accession>
<dbReference type="CDD" id="cd11033">
    <property type="entry name" value="CYP142-like"/>
    <property type="match status" value="1"/>
</dbReference>
<dbReference type="GO" id="GO:0004497">
    <property type="term" value="F:monooxygenase activity"/>
    <property type="evidence" value="ECO:0007669"/>
    <property type="project" value="UniProtKB-KW"/>
</dbReference>
<dbReference type="Gene3D" id="1.10.630.10">
    <property type="entry name" value="Cytochrome P450"/>
    <property type="match status" value="1"/>
</dbReference>
<dbReference type="Proteomes" id="UP000316199">
    <property type="component" value="Unassembled WGS sequence"/>
</dbReference>
<comment type="cofactor">
    <cofactor evidence="1">
        <name>heme</name>
        <dbReference type="ChEBI" id="CHEBI:30413"/>
    </cofactor>
</comment>
<evidence type="ECO:0000313" key="10">
    <source>
        <dbReference type="Proteomes" id="UP000316199"/>
    </source>
</evidence>
<dbReference type="InterPro" id="IPR001128">
    <property type="entry name" value="Cyt_P450"/>
</dbReference>
<dbReference type="Pfam" id="PF00067">
    <property type="entry name" value="p450"/>
    <property type="match status" value="1"/>
</dbReference>
<evidence type="ECO:0000256" key="1">
    <source>
        <dbReference type="ARBA" id="ARBA00001971"/>
    </source>
</evidence>
<dbReference type="PANTHER" id="PTHR46696">
    <property type="entry name" value="P450, PUTATIVE (EUROFUNG)-RELATED"/>
    <property type="match status" value="1"/>
</dbReference>
<keyword evidence="6 8" id="KW-0408">Iron</keyword>
<evidence type="ECO:0000256" key="3">
    <source>
        <dbReference type="ARBA" id="ARBA00022617"/>
    </source>
</evidence>
<comment type="caution">
    <text evidence="9">The sequence shown here is derived from an EMBL/GenBank/DDBJ whole genome shotgun (WGS) entry which is preliminary data.</text>
</comment>
<evidence type="ECO:0000256" key="4">
    <source>
        <dbReference type="ARBA" id="ARBA00022723"/>
    </source>
</evidence>
<dbReference type="InterPro" id="IPR002397">
    <property type="entry name" value="Cyt_P450_B"/>
</dbReference>
<dbReference type="InterPro" id="IPR036396">
    <property type="entry name" value="Cyt_P450_sf"/>
</dbReference>
<evidence type="ECO:0000256" key="2">
    <source>
        <dbReference type="ARBA" id="ARBA00010617"/>
    </source>
</evidence>
<dbReference type="SUPFAM" id="SSF48264">
    <property type="entry name" value="Cytochrome P450"/>
    <property type="match status" value="1"/>
</dbReference>
<dbReference type="GO" id="GO:0016705">
    <property type="term" value="F:oxidoreductase activity, acting on paired donors, with incorporation or reduction of molecular oxygen"/>
    <property type="evidence" value="ECO:0007669"/>
    <property type="project" value="InterPro"/>
</dbReference>
<dbReference type="GO" id="GO:0005506">
    <property type="term" value="F:iron ion binding"/>
    <property type="evidence" value="ECO:0007669"/>
    <property type="project" value="InterPro"/>
</dbReference>
<dbReference type="EMBL" id="SHAG01000006">
    <property type="protein sequence ID" value="RZO76994.1"/>
    <property type="molecule type" value="Genomic_DNA"/>
</dbReference>
<name>A0A520S3G2_9GAMM</name>
<comment type="similarity">
    <text evidence="2 8">Belongs to the cytochrome P450 family.</text>
</comment>
<reference evidence="9 10" key="1">
    <citation type="submission" date="2019-02" db="EMBL/GenBank/DDBJ databases">
        <title>Prokaryotic population dynamics and viral predation in marine succession experiment using metagenomics: the confinement effect.</title>
        <authorList>
            <person name="Haro-Moreno J.M."/>
            <person name="Rodriguez-Valera F."/>
            <person name="Lopez-Perez M."/>
        </authorList>
    </citation>
    <scope>NUCLEOTIDE SEQUENCE [LARGE SCALE GENOMIC DNA]</scope>
    <source>
        <strain evidence="9">MED-G157</strain>
    </source>
</reference>
<sequence length="380" mass="44311">MERLRTEAPVHWWEAEDGFGFWSLTRYEDIKAVDTNHEVFSSEPIITVLDPQEDFPLPMFIAMDPPKHDEQRKVVTPTVGPSNLARMESTIRERVCHILDSLPLDEEFNWVEKVSIELTTQMLATLFDFPFEDRGMLTRWSDVATSNEDNGVFISEEEKRTELMECLKYFTALWQERKQTGNGFDFISMLAHGEATQNMDPTEFLGNLILLIVGGNDTTRNSISGGVYALNKFPEEYAKLRSNPKLIPNMVAEIIRWQTPLSYMRRTVLRDTAIRGQKMQKGDRVLMWYASGNRDKAVFENADRLIIDRKNARQHLAFGFGIHRCMGNRLAEMQLRVLWEEIQKRFYFIEVLREPERIRSSFVRGYSKLPVKLHIKTAQY</sequence>
<dbReference type="FunFam" id="1.10.630.10:FF:000018">
    <property type="entry name" value="Cytochrome P450 monooxygenase"/>
    <property type="match status" value="1"/>
</dbReference>
<keyword evidence="7 8" id="KW-0503">Monooxygenase</keyword>
<keyword evidence="4 8" id="KW-0479">Metal-binding</keyword>